<comment type="caution">
    <text evidence="3">The sequence shown here is derived from an EMBL/GenBank/DDBJ whole genome shotgun (WGS) entry which is preliminary data.</text>
</comment>
<dbReference type="AlphaFoldDB" id="A0A6G4WTT1"/>
<accession>A0A6G4WTT1</accession>
<proteinExistence type="predicted"/>
<reference evidence="3 4" key="1">
    <citation type="submission" date="2020-02" db="EMBL/GenBank/DDBJ databases">
        <title>Whole-genome analyses of novel actinobacteria.</title>
        <authorList>
            <person name="Sahin N."/>
            <person name="Tatar D."/>
        </authorList>
    </citation>
    <scope>NUCLEOTIDE SEQUENCE [LARGE SCALE GENOMIC DNA]</scope>
    <source>
        <strain evidence="3 4">SB3404</strain>
    </source>
</reference>
<dbReference type="PROSITE" id="PS00455">
    <property type="entry name" value="AMP_BINDING"/>
    <property type="match status" value="1"/>
</dbReference>
<dbReference type="PANTHER" id="PTHR45527">
    <property type="entry name" value="NONRIBOSOMAL PEPTIDE SYNTHETASE"/>
    <property type="match status" value="1"/>
</dbReference>
<evidence type="ECO:0000259" key="2">
    <source>
        <dbReference type="Pfam" id="PF13193"/>
    </source>
</evidence>
<dbReference type="GO" id="GO:0005737">
    <property type="term" value="C:cytoplasm"/>
    <property type="evidence" value="ECO:0007669"/>
    <property type="project" value="TreeGrafter"/>
</dbReference>
<dbReference type="InterPro" id="IPR045851">
    <property type="entry name" value="AMP-bd_C_sf"/>
</dbReference>
<dbReference type="Gene3D" id="3.30.300.30">
    <property type="match status" value="1"/>
</dbReference>
<keyword evidence="3" id="KW-0436">Ligase</keyword>
<dbReference type="Proteomes" id="UP000477722">
    <property type="component" value="Unassembled WGS sequence"/>
</dbReference>
<dbReference type="InterPro" id="IPR042099">
    <property type="entry name" value="ANL_N_sf"/>
</dbReference>
<organism evidence="3 4">
    <name type="scientific">Streptomyces boncukensis</name>
    <dbReference type="NCBI Taxonomy" id="2711219"/>
    <lineage>
        <taxon>Bacteria</taxon>
        <taxon>Bacillati</taxon>
        <taxon>Actinomycetota</taxon>
        <taxon>Actinomycetes</taxon>
        <taxon>Kitasatosporales</taxon>
        <taxon>Streptomycetaceae</taxon>
        <taxon>Streptomyces</taxon>
    </lineage>
</organism>
<dbReference type="PRINTS" id="PR00154">
    <property type="entry name" value="AMPBINDING"/>
</dbReference>
<feature type="domain" description="AMP-dependent synthetase/ligase" evidence="1">
    <location>
        <begin position="10"/>
        <end position="375"/>
    </location>
</feature>
<name>A0A6G4WTT1_9ACTN</name>
<dbReference type="Gene3D" id="3.40.50.12780">
    <property type="entry name" value="N-terminal domain of ligase-like"/>
    <property type="match status" value="1"/>
</dbReference>
<protein>
    <submittedName>
        <fullName evidence="3">D-alanine--poly(Phosphoribitol) ligase</fullName>
    </submittedName>
</protein>
<dbReference type="Pfam" id="PF00501">
    <property type="entry name" value="AMP-binding"/>
    <property type="match status" value="1"/>
</dbReference>
<feature type="domain" description="AMP-binding enzyme C-terminal" evidence="2">
    <location>
        <begin position="434"/>
        <end position="519"/>
    </location>
</feature>
<dbReference type="InterPro" id="IPR020845">
    <property type="entry name" value="AMP-binding_CS"/>
</dbReference>
<dbReference type="EMBL" id="JAAKZZ010000072">
    <property type="protein sequence ID" value="NGO68689.1"/>
    <property type="molecule type" value="Genomic_DNA"/>
</dbReference>
<sequence>MENLRGFLLRAAKTTPEKPALVERSADGGLSTLTYRQLEDRVDAYAADLDKLGLDTGDRVVLESDVTGCAVAMLLACATLGLPFIPVSPETPAKRLAAVLDAAEPALFARAAGAARAAAPEDTAGIPESVGLVHFDPDGVHTRRPPLPRARHRRRVVSTDTAYIIFTSGTTGRPKGVVMSHRAVVSLLSALLTEELLTPDDRVATTSPLQFDFALFDIGFALGSGATLVPVPRAELTWPRHFLAFLDEAAVTHVDGVPSIWRPVLRHEPERLAELSGLRGILFTGEDFPLPELRRLQRLLPGVRITNGYGATESMACSFTEVPSPLPDDLERLSIGFPLPGYDITLIGADGRPVEEAGAEGQIHLRAPSLFTGYWDDPEATRAALVPDPLDPRSGRQVLRSGDLACRGEGGELYFLGRADSQVQIRGHRVELREVERRLLELPGVSAAVALLVPQEGQDPRLLAFVVPGREGGTEFDAEFDAEFDKAEARAFCAETLPGYMIPQDIRAVDDIPLTANGKADRAALAARAATPSGP</sequence>
<dbReference type="Pfam" id="PF13193">
    <property type="entry name" value="AMP-binding_C"/>
    <property type="match status" value="1"/>
</dbReference>
<evidence type="ECO:0000313" key="3">
    <source>
        <dbReference type="EMBL" id="NGO68689.1"/>
    </source>
</evidence>
<keyword evidence="4" id="KW-1185">Reference proteome</keyword>
<dbReference type="GO" id="GO:0044550">
    <property type="term" value="P:secondary metabolite biosynthetic process"/>
    <property type="evidence" value="ECO:0007669"/>
    <property type="project" value="TreeGrafter"/>
</dbReference>
<dbReference type="GO" id="GO:0031177">
    <property type="term" value="F:phosphopantetheine binding"/>
    <property type="evidence" value="ECO:0007669"/>
    <property type="project" value="TreeGrafter"/>
</dbReference>
<dbReference type="InterPro" id="IPR025110">
    <property type="entry name" value="AMP-bd_C"/>
</dbReference>
<evidence type="ECO:0000259" key="1">
    <source>
        <dbReference type="Pfam" id="PF00501"/>
    </source>
</evidence>
<evidence type="ECO:0000313" key="4">
    <source>
        <dbReference type="Proteomes" id="UP000477722"/>
    </source>
</evidence>
<dbReference type="SUPFAM" id="SSF56801">
    <property type="entry name" value="Acetyl-CoA synthetase-like"/>
    <property type="match status" value="1"/>
</dbReference>
<dbReference type="InterPro" id="IPR020459">
    <property type="entry name" value="AMP-binding"/>
</dbReference>
<gene>
    <name evidence="3" type="ORF">G5C65_10035</name>
</gene>
<dbReference type="InterPro" id="IPR000873">
    <property type="entry name" value="AMP-dep_synth/lig_dom"/>
</dbReference>
<dbReference type="GO" id="GO:0016874">
    <property type="term" value="F:ligase activity"/>
    <property type="evidence" value="ECO:0007669"/>
    <property type="project" value="UniProtKB-KW"/>
</dbReference>
<dbReference type="PANTHER" id="PTHR45527:SF1">
    <property type="entry name" value="FATTY ACID SYNTHASE"/>
    <property type="match status" value="1"/>
</dbReference>
<dbReference type="GO" id="GO:0043041">
    <property type="term" value="P:amino acid activation for nonribosomal peptide biosynthetic process"/>
    <property type="evidence" value="ECO:0007669"/>
    <property type="project" value="TreeGrafter"/>
</dbReference>